<protein>
    <submittedName>
        <fullName evidence="7">PR domain zinc finger protein 16-like</fullName>
    </submittedName>
</protein>
<keyword evidence="3" id="KW-0862">Zinc</keyword>
<dbReference type="AlphaFoldDB" id="A0A6G0VNH9"/>
<organism evidence="7 8">
    <name type="scientific">Aphis craccivora</name>
    <name type="common">Cowpea aphid</name>
    <dbReference type="NCBI Taxonomy" id="307492"/>
    <lineage>
        <taxon>Eukaryota</taxon>
        <taxon>Metazoa</taxon>
        <taxon>Ecdysozoa</taxon>
        <taxon>Arthropoda</taxon>
        <taxon>Hexapoda</taxon>
        <taxon>Insecta</taxon>
        <taxon>Pterygota</taxon>
        <taxon>Neoptera</taxon>
        <taxon>Paraneoptera</taxon>
        <taxon>Hemiptera</taxon>
        <taxon>Sternorrhyncha</taxon>
        <taxon>Aphidomorpha</taxon>
        <taxon>Aphidoidea</taxon>
        <taxon>Aphididae</taxon>
        <taxon>Aphidini</taxon>
        <taxon>Aphis</taxon>
        <taxon>Aphis</taxon>
    </lineage>
</organism>
<accession>A0A6G0VNH9</accession>
<dbReference type="GO" id="GO:0000978">
    <property type="term" value="F:RNA polymerase II cis-regulatory region sequence-specific DNA binding"/>
    <property type="evidence" value="ECO:0007669"/>
    <property type="project" value="TreeGrafter"/>
</dbReference>
<evidence type="ECO:0000256" key="3">
    <source>
        <dbReference type="ARBA" id="ARBA00022833"/>
    </source>
</evidence>
<dbReference type="OrthoDB" id="9439903at2759"/>
<name>A0A6G0VNH9_APHCR</name>
<dbReference type="GO" id="GO:0000981">
    <property type="term" value="F:DNA-binding transcription factor activity, RNA polymerase II-specific"/>
    <property type="evidence" value="ECO:0007669"/>
    <property type="project" value="TreeGrafter"/>
</dbReference>
<keyword evidence="8" id="KW-1185">Reference proteome</keyword>
<dbReference type="SUPFAM" id="SSF57667">
    <property type="entry name" value="beta-beta-alpha zinc fingers"/>
    <property type="match status" value="1"/>
</dbReference>
<dbReference type="GO" id="GO:0005634">
    <property type="term" value="C:nucleus"/>
    <property type="evidence" value="ECO:0007669"/>
    <property type="project" value="UniProtKB-ARBA"/>
</dbReference>
<dbReference type="PROSITE" id="PS00028">
    <property type="entry name" value="ZINC_FINGER_C2H2_1"/>
    <property type="match status" value="1"/>
</dbReference>
<comment type="caution">
    <text evidence="7">The sequence shown here is derived from an EMBL/GenBank/DDBJ whole genome shotgun (WGS) entry which is preliminary data.</text>
</comment>
<dbReference type="PROSITE" id="PS50157">
    <property type="entry name" value="ZINC_FINGER_C2H2_2"/>
    <property type="match status" value="2"/>
</dbReference>
<feature type="domain" description="C2H2-type" evidence="6">
    <location>
        <begin position="2"/>
        <end position="24"/>
    </location>
</feature>
<evidence type="ECO:0000313" key="8">
    <source>
        <dbReference type="Proteomes" id="UP000478052"/>
    </source>
</evidence>
<keyword evidence="2 4" id="KW-0863">Zinc-finger</keyword>
<evidence type="ECO:0000259" key="6">
    <source>
        <dbReference type="PROSITE" id="PS50157"/>
    </source>
</evidence>
<dbReference type="SMART" id="SM00355">
    <property type="entry name" value="ZnF_C2H2"/>
    <property type="match status" value="2"/>
</dbReference>
<evidence type="ECO:0000256" key="1">
    <source>
        <dbReference type="ARBA" id="ARBA00022723"/>
    </source>
</evidence>
<keyword evidence="1" id="KW-0479">Metal-binding</keyword>
<feature type="non-terminal residue" evidence="7">
    <location>
        <position position="105"/>
    </location>
</feature>
<reference evidence="7 8" key="1">
    <citation type="submission" date="2019-08" db="EMBL/GenBank/DDBJ databases">
        <title>Whole genome of Aphis craccivora.</title>
        <authorList>
            <person name="Voronova N.V."/>
            <person name="Shulinski R.S."/>
            <person name="Bandarenka Y.V."/>
            <person name="Zhorov D.G."/>
            <person name="Warner D."/>
        </authorList>
    </citation>
    <scope>NUCLEOTIDE SEQUENCE [LARGE SCALE GENOMIC DNA]</scope>
    <source>
        <strain evidence="7">180601</strain>
        <tissue evidence="7">Whole Body</tissue>
    </source>
</reference>
<sequence>MFKCEQCPSEFSRKDSLTRHKKTHDKVCFPYVQCAKSLSFKSNLVRHMKNTHNRARRDITAPQVQDVQRGEIEITLNIIMPDQPLGPSNQPQNSNNTPNQYFDDD</sequence>
<dbReference type="PANTHER" id="PTHR23235">
    <property type="entry name" value="KRUEPPEL-LIKE TRANSCRIPTION FACTOR"/>
    <property type="match status" value="1"/>
</dbReference>
<feature type="domain" description="C2H2-type" evidence="6">
    <location>
        <begin position="26"/>
        <end position="57"/>
    </location>
</feature>
<dbReference type="InterPro" id="IPR036236">
    <property type="entry name" value="Znf_C2H2_sf"/>
</dbReference>
<dbReference type="InterPro" id="IPR013087">
    <property type="entry name" value="Znf_C2H2_type"/>
</dbReference>
<dbReference type="FunFam" id="3.30.160.60:FF:000446">
    <property type="entry name" value="Zinc finger protein"/>
    <property type="match status" value="1"/>
</dbReference>
<evidence type="ECO:0000256" key="5">
    <source>
        <dbReference type="SAM" id="MobiDB-lite"/>
    </source>
</evidence>
<dbReference type="Pfam" id="PF00096">
    <property type="entry name" value="zf-C2H2"/>
    <property type="match status" value="2"/>
</dbReference>
<dbReference type="Gene3D" id="3.30.160.60">
    <property type="entry name" value="Classic Zinc Finger"/>
    <property type="match status" value="1"/>
</dbReference>
<dbReference type="Proteomes" id="UP000478052">
    <property type="component" value="Unassembled WGS sequence"/>
</dbReference>
<evidence type="ECO:0000256" key="4">
    <source>
        <dbReference type="PROSITE-ProRule" id="PRU00042"/>
    </source>
</evidence>
<feature type="region of interest" description="Disordered" evidence="5">
    <location>
        <begin position="1"/>
        <end position="21"/>
    </location>
</feature>
<feature type="region of interest" description="Disordered" evidence="5">
    <location>
        <begin position="81"/>
        <end position="105"/>
    </location>
</feature>
<feature type="compositionally biased region" description="Low complexity" evidence="5">
    <location>
        <begin position="87"/>
        <end position="105"/>
    </location>
</feature>
<dbReference type="PANTHER" id="PTHR23235:SF120">
    <property type="entry name" value="KRUPPEL-LIKE FACTOR 15"/>
    <property type="match status" value="1"/>
</dbReference>
<gene>
    <name evidence="7" type="ORF">FWK35_00038710</name>
</gene>
<dbReference type="GO" id="GO:0008270">
    <property type="term" value="F:zinc ion binding"/>
    <property type="evidence" value="ECO:0007669"/>
    <property type="project" value="UniProtKB-KW"/>
</dbReference>
<evidence type="ECO:0000313" key="7">
    <source>
        <dbReference type="EMBL" id="KAF0702201.1"/>
    </source>
</evidence>
<dbReference type="EMBL" id="VUJU01014390">
    <property type="protein sequence ID" value="KAF0702201.1"/>
    <property type="molecule type" value="Genomic_DNA"/>
</dbReference>
<evidence type="ECO:0000256" key="2">
    <source>
        <dbReference type="ARBA" id="ARBA00022771"/>
    </source>
</evidence>
<proteinExistence type="predicted"/>